<dbReference type="EMBL" id="CAXLJM020000004">
    <property type="protein sequence ID" value="CAL8069447.1"/>
    <property type="molecule type" value="Genomic_DNA"/>
</dbReference>
<protein>
    <recommendedName>
        <fullName evidence="3">BAG domain-containing protein</fullName>
    </recommendedName>
</protein>
<evidence type="ECO:0000259" key="3">
    <source>
        <dbReference type="Pfam" id="PF02179"/>
    </source>
</evidence>
<sequence>MSSTNDPNFPDETFIGGYNPKKRKAEVEARLKKALEEIRNENIHLKIPQPDEPQDVSTMYLDAKMEEVEELGQEVNAYTNVDQHFTKQYRTFQGHCGKLQTDLDAIDVSGRADLRATRKTALNLIDELTKQLAQKGHSDGKICPLCEVKD</sequence>
<comment type="caution">
    <text evidence="4">The sequence shown here is derived from an EMBL/GenBank/DDBJ whole genome shotgun (WGS) entry which is preliminary data.</text>
</comment>
<dbReference type="Proteomes" id="UP001642540">
    <property type="component" value="Unassembled WGS sequence"/>
</dbReference>
<reference evidence="4 5" key="1">
    <citation type="submission" date="2024-08" db="EMBL/GenBank/DDBJ databases">
        <authorList>
            <person name="Cucini C."/>
            <person name="Frati F."/>
        </authorList>
    </citation>
    <scope>NUCLEOTIDE SEQUENCE [LARGE SCALE GENOMIC DNA]</scope>
</reference>
<gene>
    <name evidence="4" type="ORF">ODALV1_LOCUS775</name>
</gene>
<feature type="domain" description="BAG" evidence="3">
    <location>
        <begin position="63"/>
        <end position="132"/>
    </location>
</feature>
<evidence type="ECO:0000313" key="5">
    <source>
        <dbReference type="Proteomes" id="UP001642540"/>
    </source>
</evidence>
<name>A0ABP1PJL8_9HEXA</name>
<keyword evidence="1" id="KW-0175">Coiled coil</keyword>
<evidence type="ECO:0000256" key="2">
    <source>
        <dbReference type="SAM" id="MobiDB-lite"/>
    </source>
</evidence>
<keyword evidence="5" id="KW-1185">Reference proteome</keyword>
<proteinExistence type="predicted"/>
<dbReference type="Pfam" id="PF02179">
    <property type="entry name" value="BAG"/>
    <property type="match status" value="1"/>
</dbReference>
<dbReference type="InterPro" id="IPR003103">
    <property type="entry name" value="BAG_domain"/>
</dbReference>
<dbReference type="SUPFAM" id="SSF63491">
    <property type="entry name" value="BAG domain"/>
    <property type="match status" value="1"/>
</dbReference>
<feature type="coiled-coil region" evidence="1">
    <location>
        <begin position="21"/>
        <end position="81"/>
    </location>
</feature>
<organism evidence="4 5">
    <name type="scientific">Orchesella dallaii</name>
    <dbReference type="NCBI Taxonomy" id="48710"/>
    <lineage>
        <taxon>Eukaryota</taxon>
        <taxon>Metazoa</taxon>
        <taxon>Ecdysozoa</taxon>
        <taxon>Arthropoda</taxon>
        <taxon>Hexapoda</taxon>
        <taxon>Collembola</taxon>
        <taxon>Entomobryomorpha</taxon>
        <taxon>Entomobryoidea</taxon>
        <taxon>Orchesellidae</taxon>
        <taxon>Orchesellinae</taxon>
        <taxon>Orchesella</taxon>
    </lineage>
</organism>
<dbReference type="InterPro" id="IPR036533">
    <property type="entry name" value="BAG_dom_sf"/>
</dbReference>
<evidence type="ECO:0000256" key="1">
    <source>
        <dbReference type="SAM" id="Coils"/>
    </source>
</evidence>
<feature type="region of interest" description="Disordered" evidence="2">
    <location>
        <begin position="1"/>
        <end position="20"/>
    </location>
</feature>
<accession>A0ABP1PJL8</accession>
<evidence type="ECO:0000313" key="4">
    <source>
        <dbReference type="EMBL" id="CAL8069447.1"/>
    </source>
</evidence>
<dbReference type="Gene3D" id="1.20.58.120">
    <property type="entry name" value="BAG domain"/>
    <property type="match status" value="1"/>
</dbReference>